<protein>
    <submittedName>
        <fullName evidence="7">Uncharacterized protein</fullName>
    </submittedName>
</protein>
<dbReference type="InterPro" id="IPR017907">
    <property type="entry name" value="Znf_RING_CS"/>
</dbReference>
<dbReference type="InterPro" id="IPR000315">
    <property type="entry name" value="Znf_B-box"/>
</dbReference>
<feature type="domain" description="B box-type" evidence="6">
    <location>
        <begin position="184"/>
        <end position="221"/>
    </location>
</feature>
<reference evidence="7" key="5">
    <citation type="submission" date="2025-09" db="UniProtKB">
        <authorList>
            <consortium name="Ensembl"/>
        </authorList>
    </citation>
    <scope>IDENTIFICATION</scope>
</reference>
<organism evidence="7 8">
    <name type="scientific">Callorhinchus milii</name>
    <name type="common">Ghost shark</name>
    <dbReference type="NCBI Taxonomy" id="7868"/>
    <lineage>
        <taxon>Eukaryota</taxon>
        <taxon>Metazoa</taxon>
        <taxon>Chordata</taxon>
        <taxon>Craniata</taxon>
        <taxon>Vertebrata</taxon>
        <taxon>Chondrichthyes</taxon>
        <taxon>Holocephali</taxon>
        <taxon>Chimaeriformes</taxon>
        <taxon>Callorhinchidae</taxon>
        <taxon>Callorhinchus</taxon>
    </lineage>
</organism>
<evidence type="ECO:0000259" key="5">
    <source>
        <dbReference type="PROSITE" id="PS50089"/>
    </source>
</evidence>
<dbReference type="Proteomes" id="UP000314986">
    <property type="component" value="Unassembled WGS sequence"/>
</dbReference>
<evidence type="ECO:0000313" key="7">
    <source>
        <dbReference type="Ensembl" id="ENSCMIP00000010894.1"/>
    </source>
</evidence>
<keyword evidence="1" id="KW-0479">Metal-binding</keyword>
<reference evidence="8" key="2">
    <citation type="journal article" date="2007" name="PLoS Biol.">
        <title>Survey sequencing and comparative analysis of the elephant shark (Callorhinchus milii) genome.</title>
        <authorList>
            <person name="Venkatesh B."/>
            <person name="Kirkness E.F."/>
            <person name="Loh Y.H."/>
            <person name="Halpern A.L."/>
            <person name="Lee A.P."/>
            <person name="Johnson J."/>
            <person name="Dandona N."/>
            <person name="Viswanathan L.D."/>
            <person name="Tay A."/>
            <person name="Venter J.C."/>
            <person name="Strausberg R.L."/>
            <person name="Brenner S."/>
        </authorList>
    </citation>
    <scope>NUCLEOTIDE SEQUENCE [LARGE SCALE GENOMIC DNA]</scope>
</reference>
<dbReference type="Pfam" id="PF00643">
    <property type="entry name" value="zf-B_box"/>
    <property type="match status" value="1"/>
</dbReference>
<keyword evidence="2 4" id="KW-0863">Zinc-finger</keyword>
<keyword evidence="3" id="KW-0862">Zinc</keyword>
<dbReference type="GeneTree" id="ENSGT00940000158668"/>
<dbReference type="Ensembl" id="ENSCMIT00000011172.1">
    <property type="protein sequence ID" value="ENSCMIP00000010894.1"/>
    <property type="gene ID" value="ENSCMIG00000005730.1"/>
</dbReference>
<evidence type="ECO:0000313" key="8">
    <source>
        <dbReference type="Proteomes" id="UP000314986"/>
    </source>
</evidence>
<dbReference type="Pfam" id="PF13445">
    <property type="entry name" value="zf-RING_UBOX"/>
    <property type="match status" value="1"/>
</dbReference>
<proteinExistence type="predicted"/>
<evidence type="ECO:0000256" key="1">
    <source>
        <dbReference type="ARBA" id="ARBA00022723"/>
    </source>
</evidence>
<dbReference type="PROSITE" id="PS50119">
    <property type="entry name" value="ZF_BBOX"/>
    <property type="match status" value="1"/>
</dbReference>
<reference evidence="8" key="1">
    <citation type="journal article" date="2006" name="Science">
        <title>Ancient noncoding elements conserved in the human genome.</title>
        <authorList>
            <person name="Venkatesh B."/>
            <person name="Kirkness E.F."/>
            <person name="Loh Y.H."/>
            <person name="Halpern A.L."/>
            <person name="Lee A.P."/>
            <person name="Johnson J."/>
            <person name="Dandona N."/>
            <person name="Viswanathan L.D."/>
            <person name="Tay A."/>
            <person name="Venter J.C."/>
            <person name="Strausberg R.L."/>
            <person name="Brenner S."/>
        </authorList>
    </citation>
    <scope>NUCLEOTIDE SEQUENCE [LARGE SCALE GENOMIC DNA]</scope>
</reference>
<dbReference type="Gene3D" id="3.30.160.60">
    <property type="entry name" value="Classic Zinc Finger"/>
    <property type="match status" value="1"/>
</dbReference>
<dbReference type="Gene3D" id="3.30.40.10">
    <property type="entry name" value="Zinc/RING finger domain, C3HC4 (zinc finger)"/>
    <property type="match status" value="1"/>
</dbReference>
<dbReference type="SMART" id="SM00184">
    <property type="entry name" value="RING"/>
    <property type="match status" value="1"/>
</dbReference>
<dbReference type="InterPro" id="IPR001841">
    <property type="entry name" value="Znf_RING"/>
</dbReference>
<dbReference type="PROSITE" id="PS50089">
    <property type="entry name" value="ZF_RING_2"/>
    <property type="match status" value="1"/>
</dbReference>
<dbReference type="InterPro" id="IPR027370">
    <property type="entry name" value="Znf-RING_euk"/>
</dbReference>
<dbReference type="InterPro" id="IPR050143">
    <property type="entry name" value="TRIM/RBCC"/>
</dbReference>
<feature type="domain" description="RING-type" evidence="5">
    <location>
        <begin position="22"/>
        <end position="59"/>
    </location>
</feature>
<dbReference type="SUPFAM" id="SSF57850">
    <property type="entry name" value="RING/U-box"/>
    <property type="match status" value="1"/>
</dbReference>
<name>A0A4W3HNG1_CALMI</name>
<evidence type="ECO:0000259" key="6">
    <source>
        <dbReference type="PROSITE" id="PS50119"/>
    </source>
</evidence>
<reference evidence="7" key="4">
    <citation type="submission" date="2025-08" db="UniProtKB">
        <authorList>
            <consortium name="Ensembl"/>
        </authorList>
    </citation>
    <scope>IDENTIFICATION</scope>
</reference>
<reference evidence="8" key="3">
    <citation type="journal article" date="2014" name="Nature">
        <title>Elephant shark genome provides unique insights into gnathostome evolution.</title>
        <authorList>
            <consortium name="International Elephant Shark Genome Sequencing Consortium"/>
            <person name="Venkatesh B."/>
            <person name="Lee A.P."/>
            <person name="Ravi V."/>
            <person name="Maurya A.K."/>
            <person name="Lian M.M."/>
            <person name="Swann J.B."/>
            <person name="Ohta Y."/>
            <person name="Flajnik M.F."/>
            <person name="Sutoh Y."/>
            <person name="Kasahara M."/>
            <person name="Hoon S."/>
            <person name="Gangu V."/>
            <person name="Roy S.W."/>
            <person name="Irimia M."/>
            <person name="Korzh V."/>
            <person name="Kondrychyn I."/>
            <person name="Lim Z.W."/>
            <person name="Tay B.H."/>
            <person name="Tohari S."/>
            <person name="Kong K.W."/>
            <person name="Ho S."/>
            <person name="Lorente-Galdos B."/>
            <person name="Quilez J."/>
            <person name="Marques-Bonet T."/>
            <person name="Raney B.J."/>
            <person name="Ingham P.W."/>
            <person name="Tay A."/>
            <person name="Hillier L.W."/>
            <person name="Minx P."/>
            <person name="Boehm T."/>
            <person name="Wilson R.K."/>
            <person name="Brenner S."/>
            <person name="Warren W.C."/>
        </authorList>
    </citation>
    <scope>NUCLEOTIDE SEQUENCE [LARGE SCALE GENOMIC DNA]</scope>
</reference>
<dbReference type="AlphaFoldDB" id="A0A4W3HNG1"/>
<accession>A0A4W3HNG1</accession>
<keyword evidence="8" id="KW-1185">Reference proteome</keyword>
<evidence type="ECO:0000256" key="2">
    <source>
        <dbReference type="ARBA" id="ARBA00022771"/>
    </source>
</evidence>
<dbReference type="GO" id="GO:0008270">
    <property type="term" value="F:zinc ion binding"/>
    <property type="evidence" value="ECO:0007669"/>
    <property type="project" value="UniProtKB-KW"/>
</dbReference>
<dbReference type="InParanoid" id="A0A4W3HNG1"/>
<dbReference type="SMART" id="SM00336">
    <property type="entry name" value="BBOX"/>
    <property type="match status" value="1"/>
</dbReference>
<dbReference type="SUPFAM" id="SSF57845">
    <property type="entry name" value="B-box zinc-binding domain"/>
    <property type="match status" value="1"/>
</dbReference>
<dbReference type="PANTHER" id="PTHR24103">
    <property type="entry name" value="E3 UBIQUITIN-PROTEIN LIGASE TRIM"/>
    <property type="match status" value="1"/>
</dbReference>
<sequence>MVAVLSTTTPRNSGGLISEVTCPVCLGLYQDPVRLPCEHNLCRACLGECEPGLGECELDLGECEPDLGECEPDLGECELDLGECEPDLGECEPGLGEYEPGLGECEPGLGECEPRLGECEPGLGLGAEPETAAGSQARDSGPSLRCPQCLKTMSRFQVKSNQLLANIVERVRRLRVDELPLGTMCPNHHETLKLYCTEDHKPICVVCGVSREHRDHSIIPIHEASQLCQVSSLPLHWSIHTPRSGLETE</sequence>
<evidence type="ECO:0000256" key="3">
    <source>
        <dbReference type="ARBA" id="ARBA00022833"/>
    </source>
</evidence>
<dbReference type="InterPro" id="IPR013083">
    <property type="entry name" value="Znf_RING/FYVE/PHD"/>
</dbReference>
<dbReference type="PROSITE" id="PS00518">
    <property type="entry name" value="ZF_RING_1"/>
    <property type="match status" value="1"/>
</dbReference>
<evidence type="ECO:0000256" key="4">
    <source>
        <dbReference type="PROSITE-ProRule" id="PRU00024"/>
    </source>
</evidence>